<dbReference type="EMBL" id="UZAL01045448">
    <property type="protein sequence ID" value="VDP83420.1"/>
    <property type="molecule type" value="Genomic_DNA"/>
</dbReference>
<accession>A0A183Q2H8</accession>
<proteinExistence type="predicted"/>
<dbReference type="AlphaFoldDB" id="A0A183Q2H8"/>
<dbReference type="Proteomes" id="UP000269396">
    <property type="component" value="Unassembled WGS sequence"/>
</dbReference>
<evidence type="ECO:0000313" key="2">
    <source>
        <dbReference type="Proteomes" id="UP000269396"/>
    </source>
</evidence>
<organism evidence="1 2">
    <name type="scientific">Schistosoma mattheei</name>
    <dbReference type="NCBI Taxonomy" id="31246"/>
    <lineage>
        <taxon>Eukaryota</taxon>
        <taxon>Metazoa</taxon>
        <taxon>Spiralia</taxon>
        <taxon>Lophotrochozoa</taxon>
        <taxon>Platyhelminthes</taxon>
        <taxon>Trematoda</taxon>
        <taxon>Digenea</taxon>
        <taxon>Strigeidida</taxon>
        <taxon>Schistosomatoidea</taxon>
        <taxon>Schistosomatidae</taxon>
        <taxon>Schistosoma</taxon>
    </lineage>
</organism>
<keyword evidence="2" id="KW-1185">Reference proteome</keyword>
<evidence type="ECO:0000313" key="1">
    <source>
        <dbReference type="EMBL" id="VDP83420.1"/>
    </source>
</evidence>
<sequence length="69" mass="7978">MLHERTVLCHQLEEMSIEKDKSEYKCLSHLKQAIWRFKQLSVTPLNDGDPTLQIIKSREIGPLNFGSPV</sequence>
<protein>
    <submittedName>
        <fullName evidence="1">Uncharacterized protein</fullName>
    </submittedName>
</protein>
<gene>
    <name evidence="1" type="ORF">SMTD_LOCUS20814</name>
</gene>
<reference evidence="1 2" key="1">
    <citation type="submission" date="2018-11" db="EMBL/GenBank/DDBJ databases">
        <authorList>
            <consortium name="Pathogen Informatics"/>
        </authorList>
    </citation>
    <scope>NUCLEOTIDE SEQUENCE [LARGE SCALE GENOMIC DNA]</scope>
    <source>
        <strain>Denwood</strain>
        <strain evidence="2">Zambia</strain>
    </source>
</reference>
<name>A0A183Q2H8_9TREM</name>